<evidence type="ECO:0000256" key="5">
    <source>
        <dbReference type="ARBA" id="ARBA00023172"/>
    </source>
</evidence>
<dbReference type="GO" id="GO:0003677">
    <property type="term" value="F:DNA binding"/>
    <property type="evidence" value="ECO:0007669"/>
    <property type="project" value="UniProtKB-KW"/>
</dbReference>
<organism evidence="7">
    <name type="scientific">Paraconexibacter sp. AEG42_29</name>
    <dbReference type="NCBI Taxonomy" id="2997339"/>
    <lineage>
        <taxon>Bacteria</taxon>
        <taxon>Bacillati</taxon>
        <taxon>Actinomycetota</taxon>
        <taxon>Thermoleophilia</taxon>
        <taxon>Solirubrobacterales</taxon>
        <taxon>Paraconexibacteraceae</taxon>
        <taxon>Paraconexibacter</taxon>
    </lineage>
</organism>
<dbReference type="InterPro" id="IPR012337">
    <property type="entry name" value="RNaseH-like_sf"/>
</dbReference>
<keyword evidence="4" id="KW-0238">DNA-binding</keyword>
<proteinExistence type="inferred from homology"/>
<dbReference type="InterPro" id="IPR025246">
    <property type="entry name" value="IS30-like_HTH"/>
</dbReference>
<dbReference type="KEGG" id="parq:DSM112329_03037"/>
<dbReference type="InterPro" id="IPR001584">
    <property type="entry name" value="Integrase_cat-core"/>
</dbReference>
<dbReference type="NCBIfam" id="NF033563">
    <property type="entry name" value="transpos_IS30"/>
    <property type="match status" value="1"/>
</dbReference>
<sequence length="328" mass="36711">MSPLRLSVVEREEISLKLVAGLSLAQIARDLGRAGSTISREVARNGGREGYRVTGAEWATFRRSRRPKVRKLLSNPALLLEVREGFAQCWSPQQISRALRLKYPNDLSMRVSTETIYQSLFVQGKGSLRKELAVSLRSGRVHRRAQGRKDGRGQIQGMVSISERPAEVEDRAVPGHWEGDLIVGAYGRSAIVTLVERHTRYVMLARIGKDRSSLAVCEAITGQIKQLPAHLAKTLTWDQGKEMARHAEFTIATGIDVYFCDPHSPWQRGTNENTNGLLRQYFPKGTDLAVHDQAELDRVAHQLNGRPRMTLEWRNPGETLNALLAMTA</sequence>
<dbReference type="AlphaFoldDB" id="A0AAU7AX47"/>
<protein>
    <submittedName>
        <fullName evidence="7">IS30 family transposase ISCfr4</fullName>
    </submittedName>
</protein>
<dbReference type="PROSITE" id="PS01043">
    <property type="entry name" value="TRANSPOSASE_IS30"/>
    <property type="match status" value="1"/>
</dbReference>
<reference evidence="7" key="1">
    <citation type="submission" date="2022-12" db="EMBL/GenBank/DDBJ databases">
        <title>Paraconexibacter alkalitolerans sp. nov. and Baekduia alba sp. nov., isolated from soil and emended description of the genera Paraconexibacter (Chun et al., 2020) and Baekduia (An et al., 2020).</title>
        <authorList>
            <person name="Vieira S."/>
            <person name="Huber K.J."/>
            <person name="Geppert A."/>
            <person name="Wolf J."/>
            <person name="Neumann-Schaal M."/>
            <person name="Muesken M."/>
            <person name="Overmann J."/>
        </authorList>
    </citation>
    <scope>NUCLEOTIDE SEQUENCE</scope>
    <source>
        <strain evidence="7">AEG42_29</strain>
    </source>
</reference>
<dbReference type="Pfam" id="PF13936">
    <property type="entry name" value="HTH_38"/>
    <property type="match status" value="1"/>
</dbReference>
<comment type="similarity">
    <text evidence="2">Belongs to the transposase IS30 family.</text>
</comment>
<dbReference type="InterPro" id="IPR036397">
    <property type="entry name" value="RNaseH_sf"/>
</dbReference>
<accession>A0AAU7AX47</accession>
<feature type="domain" description="Integrase catalytic" evidence="6">
    <location>
        <begin position="161"/>
        <end position="324"/>
    </location>
</feature>
<gene>
    <name evidence="7" type="ORF">DSM112329_03037</name>
</gene>
<dbReference type="SUPFAM" id="SSF53098">
    <property type="entry name" value="Ribonuclease H-like"/>
    <property type="match status" value="1"/>
</dbReference>
<evidence type="ECO:0000256" key="2">
    <source>
        <dbReference type="ARBA" id="ARBA00006363"/>
    </source>
</evidence>
<dbReference type="Pfam" id="PF00665">
    <property type="entry name" value="rve"/>
    <property type="match status" value="1"/>
</dbReference>
<dbReference type="Gene3D" id="3.30.420.10">
    <property type="entry name" value="Ribonuclease H-like superfamily/Ribonuclease H"/>
    <property type="match status" value="1"/>
</dbReference>
<dbReference type="InterPro" id="IPR051917">
    <property type="entry name" value="Transposase-Integrase"/>
</dbReference>
<keyword evidence="5" id="KW-0233">DNA recombination</keyword>
<evidence type="ECO:0000259" key="6">
    <source>
        <dbReference type="PROSITE" id="PS50994"/>
    </source>
</evidence>
<evidence type="ECO:0000256" key="3">
    <source>
        <dbReference type="ARBA" id="ARBA00022578"/>
    </source>
</evidence>
<dbReference type="GO" id="GO:0006313">
    <property type="term" value="P:DNA transposition"/>
    <property type="evidence" value="ECO:0007669"/>
    <property type="project" value="InterPro"/>
</dbReference>
<name>A0AAU7AX47_9ACTN</name>
<evidence type="ECO:0000256" key="1">
    <source>
        <dbReference type="ARBA" id="ARBA00002190"/>
    </source>
</evidence>
<dbReference type="PROSITE" id="PS50994">
    <property type="entry name" value="INTEGRASE"/>
    <property type="match status" value="1"/>
</dbReference>
<dbReference type="PANTHER" id="PTHR10948">
    <property type="entry name" value="TRANSPOSASE"/>
    <property type="match status" value="1"/>
</dbReference>
<dbReference type="InterPro" id="IPR001598">
    <property type="entry name" value="Transposase_IS30_CS"/>
</dbReference>
<comment type="function">
    <text evidence="1">Required for the transposition of the insertion element.</text>
</comment>
<dbReference type="GO" id="GO:0004803">
    <property type="term" value="F:transposase activity"/>
    <property type="evidence" value="ECO:0007669"/>
    <property type="project" value="InterPro"/>
</dbReference>
<dbReference type="PANTHER" id="PTHR10948:SF23">
    <property type="entry name" value="TRANSPOSASE INSI FOR INSERTION SEQUENCE ELEMENT IS30A-RELATED"/>
    <property type="match status" value="1"/>
</dbReference>
<evidence type="ECO:0000313" key="7">
    <source>
        <dbReference type="EMBL" id="XAY06173.1"/>
    </source>
</evidence>
<evidence type="ECO:0000256" key="4">
    <source>
        <dbReference type="ARBA" id="ARBA00023125"/>
    </source>
</evidence>
<dbReference type="InterPro" id="IPR053392">
    <property type="entry name" value="Transposase_IS30-like"/>
</dbReference>
<dbReference type="EMBL" id="CP114014">
    <property type="protein sequence ID" value="XAY06173.1"/>
    <property type="molecule type" value="Genomic_DNA"/>
</dbReference>
<dbReference type="GO" id="GO:0005829">
    <property type="term" value="C:cytosol"/>
    <property type="evidence" value="ECO:0007669"/>
    <property type="project" value="TreeGrafter"/>
</dbReference>
<dbReference type="GO" id="GO:0015074">
    <property type="term" value="P:DNA integration"/>
    <property type="evidence" value="ECO:0007669"/>
    <property type="project" value="InterPro"/>
</dbReference>
<keyword evidence="3" id="KW-0815">Transposition</keyword>